<evidence type="ECO:0000256" key="1">
    <source>
        <dbReference type="ARBA" id="ARBA00000900"/>
    </source>
</evidence>
<keyword evidence="8 11" id="KW-1133">Transmembrane helix</keyword>
<organism evidence="14 15">
    <name type="scientific">Neofusicoccum ribis</name>
    <dbReference type="NCBI Taxonomy" id="45134"/>
    <lineage>
        <taxon>Eukaryota</taxon>
        <taxon>Fungi</taxon>
        <taxon>Dikarya</taxon>
        <taxon>Ascomycota</taxon>
        <taxon>Pezizomycotina</taxon>
        <taxon>Dothideomycetes</taxon>
        <taxon>Dothideomycetes incertae sedis</taxon>
        <taxon>Botryosphaeriales</taxon>
        <taxon>Botryosphaeriaceae</taxon>
        <taxon>Neofusicoccum</taxon>
    </lineage>
</organism>
<feature type="chain" id="PRO_5045791498" description="RING-type E3 ubiquitin transferase" evidence="12">
    <location>
        <begin position="23"/>
        <end position="775"/>
    </location>
</feature>
<comment type="catalytic activity">
    <reaction evidence="1">
        <text>S-ubiquitinyl-[E2 ubiquitin-conjugating enzyme]-L-cysteine + [acceptor protein]-L-lysine = [E2 ubiquitin-conjugating enzyme]-L-cysteine + N(6)-ubiquitinyl-[acceptor protein]-L-lysine.</text>
        <dbReference type="EC" id="2.3.2.27"/>
    </reaction>
</comment>
<protein>
    <recommendedName>
        <fullName evidence="4">RING-type E3 ubiquitin transferase</fullName>
        <ecNumber evidence="4">2.3.2.27</ecNumber>
    </recommendedName>
</protein>
<proteinExistence type="predicted"/>
<sequence length="775" mass="86184">MANNPPPFLFLLVILLFLYLSPDPQAPVASRRLERIVDHEAGALETLNNSTFGDLQVGGEDEPWLNLTGLKKEHGFHWELLDSVRDRARDQARYVLGEDTVGLIDGSSDRYPLLYHNLTGFVQGTWRQTGSYHGPHVNLSAITPHGTYSSEEWSRNVSSIDGDIRIHFREKEHGEAWNTSARRIAARVTLGEDTSYGNWWDMRLHGVHMVDTGTILLTTTSEKFEGIFALPHFSLSKHAFTLSQELLNRTLNDTIQKQRSGDIDEFNPWTSIVEGDEELFSVPHCEYVMYLQQHPLPFSPPEPSDIGNGLAMKLFEDELRSPYRLFPQQPPDMVMSMVAFSPDCGFTIESKGPPDVPPLEGQHLKGPKTEAYAVIARRHIILFASVIGSQLVLLVRQMKEASTPSTRSRISFYTIALLAMGDGFTLLGFAFVGMSYEAITLILLATAYVAFLSAVFFGMGFLKEIWTVQSTERSRDERQNAANSNRATPTATQPGSRSETPSAQRPAPVISAAGADTLPLPVTARQAVNSGATPIIVPSDQDIDAEITENENNANVTDNERSSRYGFGTVYFRFYLLLFGLVFLSLHATTWPSSLQAAYSTVLIFTYFSFWTPQIYRNVMRNCRKALRWDYVVGQSILRLLPFYYLFAYSGNILLLKPDLSFLAMLTGWVWLQLCALLSQEHLGPRFFVRESWVPPAYDYHPVLRADEEGASLPSGGKVLAGEDTGISSTTKAGESRDKGKKIFDCAICMQDLEVPVVPAGAADADVGTSSTVCA</sequence>
<dbReference type="Pfam" id="PF11145">
    <property type="entry name" value="DUF2921"/>
    <property type="match status" value="2"/>
</dbReference>
<comment type="caution">
    <text evidence="14">The sequence shown here is derived from an EMBL/GenBank/DDBJ whole genome shotgun (WGS) entry which is preliminary data.</text>
</comment>
<evidence type="ECO:0000256" key="12">
    <source>
        <dbReference type="SAM" id="SignalP"/>
    </source>
</evidence>
<dbReference type="EMBL" id="JAJVDC020000279">
    <property type="protein sequence ID" value="KAL1616159.1"/>
    <property type="molecule type" value="Genomic_DNA"/>
</dbReference>
<accession>A0ABR3SBC6</accession>
<gene>
    <name evidence="14" type="ORF">SLS56_011550</name>
</gene>
<evidence type="ECO:0000256" key="4">
    <source>
        <dbReference type="ARBA" id="ARBA00012483"/>
    </source>
</evidence>
<evidence type="ECO:0000256" key="7">
    <source>
        <dbReference type="ARBA" id="ARBA00022786"/>
    </source>
</evidence>
<keyword evidence="9 11" id="KW-0472">Membrane</keyword>
<comment type="subcellular location">
    <subcellularLocation>
        <location evidence="2">Endomembrane system</location>
        <topology evidence="2">Multi-pass membrane protein</topology>
    </subcellularLocation>
</comment>
<feature type="region of interest" description="Disordered" evidence="10">
    <location>
        <begin position="474"/>
        <end position="506"/>
    </location>
</feature>
<name>A0ABR3SBC6_9PEZI</name>
<evidence type="ECO:0000256" key="8">
    <source>
        <dbReference type="ARBA" id="ARBA00022989"/>
    </source>
</evidence>
<keyword evidence="7" id="KW-0833">Ubl conjugation pathway</keyword>
<evidence type="ECO:0000256" key="9">
    <source>
        <dbReference type="ARBA" id="ARBA00023136"/>
    </source>
</evidence>
<feature type="transmembrane region" description="Helical" evidence="11">
    <location>
        <begin position="410"/>
        <end position="432"/>
    </location>
</feature>
<feature type="transmembrane region" description="Helical" evidence="11">
    <location>
        <begin position="380"/>
        <end position="398"/>
    </location>
</feature>
<keyword evidence="6 11" id="KW-0812">Transmembrane</keyword>
<evidence type="ECO:0000259" key="13">
    <source>
        <dbReference type="Pfam" id="PF11145"/>
    </source>
</evidence>
<evidence type="ECO:0000313" key="15">
    <source>
        <dbReference type="Proteomes" id="UP001521116"/>
    </source>
</evidence>
<dbReference type="InterPro" id="IPR021319">
    <property type="entry name" value="DUF2921"/>
</dbReference>
<feature type="compositionally biased region" description="Polar residues" evidence="10">
    <location>
        <begin position="480"/>
        <end position="503"/>
    </location>
</feature>
<evidence type="ECO:0000256" key="2">
    <source>
        <dbReference type="ARBA" id="ARBA00004127"/>
    </source>
</evidence>
<dbReference type="Proteomes" id="UP001521116">
    <property type="component" value="Unassembled WGS sequence"/>
</dbReference>
<feature type="transmembrane region" description="Helical" evidence="11">
    <location>
        <begin position="570"/>
        <end position="591"/>
    </location>
</feature>
<feature type="domain" description="SWEET-like" evidence="13">
    <location>
        <begin position="376"/>
        <end position="479"/>
    </location>
</feature>
<feature type="transmembrane region" description="Helical" evidence="11">
    <location>
        <begin position="438"/>
        <end position="462"/>
    </location>
</feature>
<comment type="pathway">
    <text evidence="3">Protein modification; protein ubiquitination.</text>
</comment>
<dbReference type="EC" id="2.3.2.27" evidence="4"/>
<feature type="signal peptide" evidence="12">
    <location>
        <begin position="1"/>
        <end position="22"/>
    </location>
</feature>
<feature type="transmembrane region" description="Helical" evidence="11">
    <location>
        <begin position="597"/>
        <end position="616"/>
    </location>
</feature>
<evidence type="ECO:0000256" key="10">
    <source>
        <dbReference type="SAM" id="MobiDB-lite"/>
    </source>
</evidence>
<evidence type="ECO:0000256" key="5">
    <source>
        <dbReference type="ARBA" id="ARBA00022679"/>
    </source>
</evidence>
<evidence type="ECO:0000313" key="14">
    <source>
        <dbReference type="EMBL" id="KAL1616159.1"/>
    </source>
</evidence>
<keyword evidence="12" id="KW-0732">Signal</keyword>
<keyword evidence="5" id="KW-0808">Transferase</keyword>
<keyword evidence="15" id="KW-1185">Reference proteome</keyword>
<evidence type="ECO:0000256" key="6">
    <source>
        <dbReference type="ARBA" id="ARBA00022692"/>
    </source>
</evidence>
<feature type="domain" description="SWEET-like" evidence="13">
    <location>
        <begin position="557"/>
        <end position="691"/>
    </location>
</feature>
<feature type="transmembrane region" description="Helical" evidence="11">
    <location>
        <begin position="637"/>
        <end position="656"/>
    </location>
</feature>
<evidence type="ECO:0000256" key="11">
    <source>
        <dbReference type="SAM" id="Phobius"/>
    </source>
</evidence>
<evidence type="ECO:0000256" key="3">
    <source>
        <dbReference type="ARBA" id="ARBA00004906"/>
    </source>
</evidence>
<reference evidence="14 15" key="1">
    <citation type="submission" date="2024-02" db="EMBL/GenBank/DDBJ databases">
        <title>De novo assembly and annotation of 12 fungi associated with fruit tree decline syndrome in Ontario, Canada.</title>
        <authorList>
            <person name="Sulman M."/>
            <person name="Ellouze W."/>
            <person name="Ilyukhin E."/>
        </authorList>
    </citation>
    <scope>NUCLEOTIDE SEQUENCE [LARGE SCALE GENOMIC DNA]</scope>
    <source>
        <strain evidence="14 15">M1-105</strain>
    </source>
</reference>